<dbReference type="InterPro" id="IPR013321">
    <property type="entry name" value="Arc_rbn_hlx_hlx"/>
</dbReference>
<dbReference type="InterPro" id="IPR002145">
    <property type="entry name" value="CopG"/>
</dbReference>
<feature type="domain" description="Ribbon-helix-helix protein CopG" evidence="1">
    <location>
        <begin position="4"/>
        <end position="42"/>
    </location>
</feature>
<evidence type="ECO:0000313" key="3">
    <source>
        <dbReference type="Proteomes" id="UP000034881"/>
    </source>
</evidence>
<protein>
    <recommendedName>
        <fullName evidence="1">Ribbon-helix-helix protein CopG domain-containing protein</fullName>
    </recommendedName>
</protein>
<dbReference type="Gene3D" id="1.10.1220.10">
    <property type="entry name" value="Met repressor-like"/>
    <property type="match status" value="1"/>
</dbReference>
<name>A0A0G0TWT7_9BACT</name>
<gene>
    <name evidence="2" type="ORF">UT77_C0002G0100</name>
</gene>
<organism evidence="2 3">
    <name type="scientific">Candidatus Daviesbacteria bacterium GW2011_GWC2_40_12</name>
    <dbReference type="NCBI Taxonomy" id="1618431"/>
    <lineage>
        <taxon>Bacteria</taxon>
        <taxon>Candidatus Daviesiibacteriota</taxon>
    </lineage>
</organism>
<dbReference type="Pfam" id="PF01402">
    <property type="entry name" value="RHH_1"/>
    <property type="match status" value="1"/>
</dbReference>
<dbReference type="EMBL" id="LBYB01000002">
    <property type="protein sequence ID" value="KKR42447.1"/>
    <property type="molecule type" value="Genomic_DNA"/>
</dbReference>
<comment type="caution">
    <text evidence="2">The sequence shown here is derived from an EMBL/GenBank/DDBJ whole genome shotgun (WGS) entry which is preliminary data.</text>
</comment>
<proteinExistence type="predicted"/>
<evidence type="ECO:0000313" key="2">
    <source>
        <dbReference type="EMBL" id="KKR42447.1"/>
    </source>
</evidence>
<sequence length="87" mass="10004">MSTITISLPSQITKRIDDEAKRRGFATRSEFIRSLLRRYLTQDPELETFEKAPLSEVKMELARTGKYSEKFIESVIEGLAKSSQYEG</sequence>
<accession>A0A0G0TWT7</accession>
<dbReference type="SUPFAM" id="SSF47598">
    <property type="entry name" value="Ribbon-helix-helix"/>
    <property type="match status" value="1"/>
</dbReference>
<dbReference type="AlphaFoldDB" id="A0A0G0TWT7"/>
<dbReference type="InterPro" id="IPR010985">
    <property type="entry name" value="Ribbon_hlx_hlx"/>
</dbReference>
<dbReference type="Proteomes" id="UP000034881">
    <property type="component" value="Unassembled WGS sequence"/>
</dbReference>
<dbReference type="CDD" id="cd22231">
    <property type="entry name" value="RHH_NikR_HicB-like"/>
    <property type="match status" value="1"/>
</dbReference>
<evidence type="ECO:0000259" key="1">
    <source>
        <dbReference type="Pfam" id="PF01402"/>
    </source>
</evidence>
<dbReference type="GO" id="GO:0006355">
    <property type="term" value="P:regulation of DNA-templated transcription"/>
    <property type="evidence" value="ECO:0007669"/>
    <property type="project" value="InterPro"/>
</dbReference>
<reference evidence="2 3" key="1">
    <citation type="journal article" date="2015" name="Nature">
        <title>rRNA introns, odd ribosomes, and small enigmatic genomes across a large radiation of phyla.</title>
        <authorList>
            <person name="Brown C.T."/>
            <person name="Hug L.A."/>
            <person name="Thomas B.C."/>
            <person name="Sharon I."/>
            <person name="Castelle C.J."/>
            <person name="Singh A."/>
            <person name="Wilkins M.J."/>
            <person name="Williams K.H."/>
            <person name="Banfield J.F."/>
        </authorList>
    </citation>
    <scope>NUCLEOTIDE SEQUENCE [LARGE SCALE GENOMIC DNA]</scope>
</reference>